<keyword evidence="1" id="KW-0732">Signal</keyword>
<dbReference type="InParanoid" id="K5WWS4"/>
<dbReference type="EMBL" id="JH971421">
    <property type="protein sequence ID" value="EKM75032.1"/>
    <property type="molecule type" value="Genomic_DNA"/>
</dbReference>
<feature type="chain" id="PRO_5003889751" evidence="1">
    <location>
        <begin position="19"/>
        <end position="173"/>
    </location>
</feature>
<sequence>MLSSKLFSLLTFAAAAVARGIPKGQFFIANVESELVLAAEGGVGGSSPHALIALAVRDPDDNAQIWTSTESDPGVLTNEASQLVLEVPTQDDGEVRYGTELQVAERRAHLSHDFTQMWGYDVAGPQVLFTLANEFTVEIHQRLRPDLLFCVDTMTATAETPFVDSPPRLMVTI</sequence>
<dbReference type="OMA" id="QIWTSTE"/>
<accession>K5WWS4</accession>
<evidence type="ECO:0000256" key="1">
    <source>
        <dbReference type="SAM" id="SignalP"/>
    </source>
</evidence>
<dbReference type="AlphaFoldDB" id="K5WWS4"/>
<keyword evidence="3" id="KW-1185">Reference proteome</keyword>
<dbReference type="RefSeq" id="XP_007334341.1">
    <property type="nucleotide sequence ID" value="XM_007334279.1"/>
</dbReference>
<evidence type="ECO:0000313" key="3">
    <source>
        <dbReference type="Proteomes" id="UP000008493"/>
    </source>
</evidence>
<protein>
    <submittedName>
        <fullName evidence="2">Uncharacterized protein</fullName>
    </submittedName>
</protein>
<reference evidence="3" key="1">
    <citation type="journal article" date="2012" name="Proc. Natl. Acad. Sci. U.S.A.">
        <title>Genome sequence of the button mushroom Agaricus bisporus reveals mechanisms governing adaptation to a humic-rich ecological niche.</title>
        <authorList>
            <person name="Morin E."/>
            <person name="Kohler A."/>
            <person name="Baker A.R."/>
            <person name="Foulongne-Oriol M."/>
            <person name="Lombard V."/>
            <person name="Nagy L.G."/>
            <person name="Ohm R.A."/>
            <person name="Patyshakuliyeva A."/>
            <person name="Brun A."/>
            <person name="Aerts A.L."/>
            <person name="Bailey A.M."/>
            <person name="Billette C."/>
            <person name="Coutinho P.M."/>
            <person name="Deakin G."/>
            <person name="Doddapaneni H."/>
            <person name="Floudas D."/>
            <person name="Grimwood J."/>
            <person name="Hilden K."/>
            <person name="Kuees U."/>
            <person name="LaButti K.M."/>
            <person name="Lapidus A."/>
            <person name="Lindquist E.A."/>
            <person name="Lucas S.M."/>
            <person name="Murat C."/>
            <person name="Riley R.W."/>
            <person name="Salamov A.A."/>
            <person name="Schmutz J."/>
            <person name="Subramanian V."/>
            <person name="Woesten H.A.B."/>
            <person name="Xu J."/>
            <person name="Eastwood D.C."/>
            <person name="Foster G.D."/>
            <person name="Sonnenberg A.S."/>
            <person name="Cullen D."/>
            <person name="de Vries R.P."/>
            <person name="Lundell T."/>
            <person name="Hibbett D.S."/>
            <person name="Henrissat B."/>
            <person name="Burton K.S."/>
            <person name="Kerrigan R.W."/>
            <person name="Challen M.P."/>
            <person name="Grigoriev I.V."/>
            <person name="Martin F."/>
        </authorList>
    </citation>
    <scope>NUCLEOTIDE SEQUENCE [LARGE SCALE GENOMIC DNA]</scope>
    <source>
        <strain evidence="3">JB137-S8 / ATCC MYA-4627 / FGSC 10392</strain>
    </source>
</reference>
<proteinExistence type="predicted"/>
<feature type="signal peptide" evidence="1">
    <location>
        <begin position="1"/>
        <end position="18"/>
    </location>
</feature>
<dbReference type="KEGG" id="abp:AGABI1DRAFT132651"/>
<organism evidence="2 3">
    <name type="scientific">Agaricus bisporus var. burnettii (strain JB137-S8 / ATCC MYA-4627 / FGSC 10392)</name>
    <name type="common">White button mushroom</name>
    <dbReference type="NCBI Taxonomy" id="597362"/>
    <lineage>
        <taxon>Eukaryota</taxon>
        <taxon>Fungi</taxon>
        <taxon>Dikarya</taxon>
        <taxon>Basidiomycota</taxon>
        <taxon>Agaricomycotina</taxon>
        <taxon>Agaricomycetes</taxon>
        <taxon>Agaricomycetidae</taxon>
        <taxon>Agaricales</taxon>
        <taxon>Agaricineae</taxon>
        <taxon>Agaricaceae</taxon>
        <taxon>Agaricus</taxon>
    </lineage>
</organism>
<dbReference type="Proteomes" id="UP000008493">
    <property type="component" value="Unassembled WGS sequence"/>
</dbReference>
<dbReference type="OrthoDB" id="2499440at2759"/>
<evidence type="ECO:0000313" key="2">
    <source>
        <dbReference type="EMBL" id="EKM75032.1"/>
    </source>
</evidence>
<dbReference type="GeneID" id="18827737"/>
<dbReference type="HOGENOM" id="CLU_1547103_0_0_1"/>
<name>K5WWS4_AGABU</name>
<gene>
    <name evidence="2" type="ORF">AGABI1DRAFT_132651</name>
</gene>